<accession>A0ABW7LGU1</accession>
<reference evidence="2 3" key="1">
    <citation type="submission" date="2024-10" db="EMBL/GenBank/DDBJ databases">
        <title>Paracoccus drimophilus sp. nov., a novel bacterium from corn roots in Hunan.</title>
        <authorList>
            <person name="Li X."/>
        </authorList>
    </citation>
    <scope>NUCLEOTIDE SEQUENCE [LARGE SCALE GENOMIC DNA]</scope>
    <source>
        <strain evidence="2 3">NGMCC 1.201697</strain>
    </source>
</reference>
<dbReference type="Proteomes" id="UP001609376">
    <property type="component" value="Unassembled WGS sequence"/>
</dbReference>
<evidence type="ECO:0000313" key="2">
    <source>
        <dbReference type="EMBL" id="MFH5773556.1"/>
    </source>
</evidence>
<feature type="region of interest" description="Disordered" evidence="1">
    <location>
        <begin position="40"/>
        <end position="61"/>
    </location>
</feature>
<dbReference type="EMBL" id="JBIMPR010000003">
    <property type="protein sequence ID" value="MFH5773556.1"/>
    <property type="molecule type" value="Genomic_DNA"/>
</dbReference>
<proteinExistence type="predicted"/>
<sequence>MTAATLLTERDTFRPGSLDWQALNNTAWRVHLFHTGGNWTAPADPPADFGPHYLTDNQRAA</sequence>
<evidence type="ECO:0000256" key="1">
    <source>
        <dbReference type="SAM" id="MobiDB-lite"/>
    </source>
</evidence>
<keyword evidence="3" id="KW-1185">Reference proteome</keyword>
<organism evidence="2 3">
    <name type="scientific">Paracoccus broussonetiae subsp. drimophilus</name>
    <dbReference type="NCBI Taxonomy" id="3373869"/>
    <lineage>
        <taxon>Bacteria</taxon>
        <taxon>Pseudomonadati</taxon>
        <taxon>Pseudomonadota</taxon>
        <taxon>Alphaproteobacteria</taxon>
        <taxon>Rhodobacterales</taxon>
        <taxon>Paracoccaceae</taxon>
        <taxon>Paracoccus</taxon>
        <taxon>Paracoccus broussonetiae</taxon>
    </lineage>
</organism>
<gene>
    <name evidence="2" type="ORF">ACHFJ0_04835</name>
</gene>
<protein>
    <submittedName>
        <fullName evidence="2">Uncharacterized protein</fullName>
    </submittedName>
</protein>
<comment type="caution">
    <text evidence="2">The sequence shown here is derived from an EMBL/GenBank/DDBJ whole genome shotgun (WGS) entry which is preliminary data.</text>
</comment>
<name>A0ABW7LGU1_9RHOB</name>
<dbReference type="RefSeq" id="WP_395132411.1">
    <property type="nucleotide sequence ID" value="NZ_JBIMPR010000003.1"/>
</dbReference>
<evidence type="ECO:0000313" key="3">
    <source>
        <dbReference type="Proteomes" id="UP001609376"/>
    </source>
</evidence>